<dbReference type="GO" id="GO:0005509">
    <property type="term" value="F:calcium ion binding"/>
    <property type="evidence" value="ECO:0007669"/>
    <property type="project" value="InterPro"/>
</dbReference>
<dbReference type="PANTHER" id="PTHR10827:SF52">
    <property type="entry name" value="IP16409P"/>
    <property type="match status" value="1"/>
</dbReference>
<evidence type="ECO:0000256" key="7">
    <source>
        <dbReference type="ARBA" id="ARBA00023180"/>
    </source>
</evidence>
<dbReference type="Pfam" id="PF13499">
    <property type="entry name" value="EF-hand_7"/>
    <property type="match status" value="1"/>
</dbReference>
<evidence type="ECO:0000256" key="2">
    <source>
        <dbReference type="ARBA" id="ARBA00022723"/>
    </source>
</evidence>
<evidence type="ECO:0000313" key="16">
    <source>
        <dbReference type="Proteomes" id="UP000285301"/>
    </source>
</evidence>
<evidence type="ECO:0000256" key="3">
    <source>
        <dbReference type="ARBA" id="ARBA00022729"/>
    </source>
</evidence>
<evidence type="ECO:0000256" key="11">
    <source>
        <dbReference type="ARBA" id="ARBA00072696"/>
    </source>
</evidence>
<keyword evidence="7" id="KW-0325">Glycoprotein</keyword>
<keyword evidence="16" id="KW-1185">Reference proteome</keyword>
<dbReference type="Gene3D" id="1.10.238.10">
    <property type="entry name" value="EF-hand"/>
    <property type="match status" value="2"/>
</dbReference>
<comment type="subcellular location">
    <subcellularLocation>
        <location evidence="1">Endoplasmic reticulum lumen</location>
    </subcellularLocation>
</comment>
<evidence type="ECO:0000256" key="8">
    <source>
        <dbReference type="ARBA" id="ARBA00023186"/>
    </source>
</evidence>
<reference evidence="15 16" key="1">
    <citation type="journal article" date="2018" name="Gigascience">
        <title>Genomes of trombidid mites reveal novel predicted allergens and laterally-transferred genes associated with secondary metabolism.</title>
        <authorList>
            <person name="Dong X."/>
            <person name="Chaisiri K."/>
            <person name="Xia D."/>
            <person name="Armstrong S.D."/>
            <person name="Fang Y."/>
            <person name="Donnelly M.J."/>
            <person name="Kadowaki T."/>
            <person name="McGarry J.W."/>
            <person name="Darby A.C."/>
            <person name="Makepeace B.L."/>
        </authorList>
    </citation>
    <scope>NUCLEOTIDE SEQUENCE [LARGE SCALE GENOMIC DNA]</scope>
    <source>
        <strain evidence="15">UoL-WK</strain>
    </source>
</reference>
<keyword evidence="2" id="KW-0479">Metal-binding</keyword>
<dbReference type="Pfam" id="PF13202">
    <property type="entry name" value="EF-hand_5"/>
    <property type="match status" value="1"/>
</dbReference>
<proteinExistence type="predicted"/>
<accession>A0A3S3PSU2</accession>
<feature type="domain" description="EF-hand" evidence="13">
    <location>
        <begin position="158"/>
        <end position="193"/>
    </location>
</feature>
<reference evidence="15" key="2">
    <citation type="submission" date="2018-11" db="EMBL/GenBank/DDBJ databases">
        <title>Trombidioid mite genomics.</title>
        <authorList>
            <person name="Dong X."/>
        </authorList>
    </citation>
    <scope>NUCLEOTIDE SEQUENCE</scope>
    <source>
        <strain evidence="15">UoL-WK</strain>
    </source>
</reference>
<dbReference type="STRING" id="1965070.A0A3S3PSU2"/>
<dbReference type="GO" id="GO:0015031">
    <property type="term" value="P:protein transport"/>
    <property type="evidence" value="ECO:0007669"/>
    <property type="project" value="UniProtKB-ARBA"/>
</dbReference>
<dbReference type="PROSITE" id="PS00018">
    <property type="entry name" value="EF_HAND_1"/>
    <property type="match status" value="4"/>
</dbReference>
<dbReference type="InterPro" id="IPR011992">
    <property type="entry name" value="EF-hand-dom_pair"/>
</dbReference>
<comment type="subunit">
    <text evidence="10">Interacts with PCSK6 (immature form including the propeptide); probably involved in the maturation and the secretion of PCSK6.</text>
</comment>
<evidence type="ECO:0000259" key="13">
    <source>
        <dbReference type="PROSITE" id="PS50222"/>
    </source>
</evidence>
<feature type="signal peptide" evidence="12">
    <location>
        <begin position="1"/>
        <end position="20"/>
    </location>
</feature>
<keyword evidence="3 12" id="KW-0732">Signal</keyword>
<dbReference type="SUPFAM" id="SSF47473">
    <property type="entry name" value="EF-hand"/>
    <property type="match status" value="2"/>
</dbReference>
<evidence type="ECO:0000256" key="1">
    <source>
        <dbReference type="ARBA" id="ARBA00004319"/>
    </source>
</evidence>
<evidence type="ECO:0000256" key="5">
    <source>
        <dbReference type="ARBA" id="ARBA00022824"/>
    </source>
</evidence>
<dbReference type="EMBL" id="NCKU01003397">
    <property type="protein sequence ID" value="RWS07593.1"/>
    <property type="molecule type" value="Genomic_DNA"/>
</dbReference>
<dbReference type="InterPro" id="IPR002048">
    <property type="entry name" value="EF_hand_dom"/>
</dbReference>
<dbReference type="AlphaFoldDB" id="A0A3S3PSU2"/>
<comment type="caution">
    <text evidence="15">The sequence shown here is derived from an EMBL/GenBank/DDBJ whole genome shotgun (WGS) entry which is preliminary data.</text>
</comment>
<feature type="domain" description="EF-hand" evidence="13">
    <location>
        <begin position="195"/>
        <end position="230"/>
    </location>
</feature>
<protein>
    <recommendedName>
        <fullName evidence="11">Reticulocalbin-3</fullName>
    </recommendedName>
</protein>
<feature type="domain" description="EF-hand" evidence="13">
    <location>
        <begin position="72"/>
        <end position="107"/>
    </location>
</feature>
<dbReference type="PROSITE" id="PS50222">
    <property type="entry name" value="EF_HAND_2"/>
    <property type="match status" value="3"/>
</dbReference>
<evidence type="ECO:0000256" key="9">
    <source>
        <dbReference type="ARBA" id="ARBA00056975"/>
    </source>
</evidence>
<dbReference type="FunFam" id="1.10.238.10:FF:000104">
    <property type="entry name" value="calumenin isoform X1"/>
    <property type="match status" value="1"/>
</dbReference>
<dbReference type="Proteomes" id="UP000285301">
    <property type="component" value="Unassembled WGS sequence"/>
</dbReference>
<dbReference type="PANTHER" id="PTHR10827">
    <property type="entry name" value="RETICULOCALBIN"/>
    <property type="match status" value="1"/>
</dbReference>
<feature type="chain" id="PRO_5036344746" description="Reticulocalbin-3" evidence="12">
    <location>
        <begin position="21"/>
        <end position="315"/>
    </location>
</feature>
<keyword evidence="4" id="KW-0677">Repeat</keyword>
<evidence type="ECO:0000256" key="12">
    <source>
        <dbReference type="SAM" id="SignalP"/>
    </source>
</evidence>
<dbReference type="CDD" id="cd16226">
    <property type="entry name" value="EFh_CREC_Calumenin_like"/>
    <property type="match status" value="1"/>
</dbReference>
<evidence type="ECO:0000256" key="10">
    <source>
        <dbReference type="ARBA" id="ARBA00063143"/>
    </source>
</evidence>
<keyword evidence="8" id="KW-0143">Chaperone</keyword>
<evidence type="ECO:0000313" key="15">
    <source>
        <dbReference type="EMBL" id="RWS07604.1"/>
    </source>
</evidence>
<sequence>MVQQFALIAFILAAVAFGFAIQKDDNAHSRPLDQPLSDKEHYSKGEHNVEYDHEAFLGREEAKTFDQLSPEESKLRLTAIVKKIDKDSDGFVTFEELRDWIHRSQRNYILEDVERQWKSHNPDNKSKISWDDYRRVTYGFMDDIDNAVQEEDATTYKEMMRRDKRRWQLADVDKDNSLNKDEFIDFLHPEESEHMRDVVIEETLEDIDKNKDGKVSVDEYISDMYAPDATAEDVPEWVVRERQQFHDYRDKNKDGFMDRDEIREWIIPPDYDHSEAEAKHLILESDTDQVSYFSFIPIHFYYSNFHALNRTKNYR</sequence>
<dbReference type="SMART" id="SM00054">
    <property type="entry name" value="EFh"/>
    <property type="match status" value="3"/>
</dbReference>
<keyword evidence="5" id="KW-0256">Endoplasmic reticulum</keyword>
<dbReference type="GO" id="GO:0005788">
    <property type="term" value="C:endoplasmic reticulum lumen"/>
    <property type="evidence" value="ECO:0007669"/>
    <property type="project" value="UniProtKB-SubCell"/>
</dbReference>
<dbReference type="EMBL" id="NCKU01003395">
    <property type="protein sequence ID" value="RWS07604.1"/>
    <property type="molecule type" value="Genomic_DNA"/>
</dbReference>
<evidence type="ECO:0000313" key="14">
    <source>
        <dbReference type="EMBL" id="RWS07593.1"/>
    </source>
</evidence>
<gene>
    <name evidence="15" type="ORF">B4U79_10951</name>
    <name evidence="14" type="ORF">B4U79_12122</name>
</gene>
<keyword evidence="6" id="KW-0106">Calcium</keyword>
<name>A0A3S3PSU2_9ACAR</name>
<dbReference type="OrthoDB" id="293868at2759"/>
<evidence type="ECO:0000256" key="4">
    <source>
        <dbReference type="ARBA" id="ARBA00022737"/>
    </source>
</evidence>
<evidence type="ECO:0000256" key="6">
    <source>
        <dbReference type="ARBA" id="ARBA00022837"/>
    </source>
</evidence>
<organism evidence="15 16">
    <name type="scientific">Dinothrombium tinctorium</name>
    <dbReference type="NCBI Taxonomy" id="1965070"/>
    <lineage>
        <taxon>Eukaryota</taxon>
        <taxon>Metazoa</taxon>
        <taxon>Ecdysozoa</taxon>
        <taxon>Arthropoda</taxon>
        <taxon>Chelicerata</taxon>
        <taxon>Arachnida</taxon>
        <taxon>Acari</taxon>
        <taxon>Acariformes</taxon>
        <taxon>Trombidiformes</taxon>
        <taxon>Prostigmata</taxon>
        <taxon>Anystina</taxon>
        <taxon>Parasitengona</taxon>
        <taxon>Trombidioidea</taxon>
        <taxon>Trombidiidae</taxon>
        <taxon>Dinothrombium</taxon>
    </lineage>
</organism>
<comment type="function">
    <text evidence="9">Probable molecular chaperone assisting protein biosynthesis and transport in the endoplasmic reticulum. Required for the proper biosynthesis and transport of pulmonary surfactant-associated protein A/SP-A, pulmonary surfactant-associated protein D/SP-D and the lipid transporter ABCA3. By regulating both the proper expression and the degradation through the endoplasmic reticulum-associated protein degradation pathway of these proteins plays a crucial role in pulmonary surfactant homeostasis. Has an anti-fibrotic activity by negatively regulating the secretion of type I and type III collagens. This calcium-binding protein also transiently associates with immature PCSK6 and regulates its secretion.</text>
</comment>
<dbReference type="InterPro" id="IPR018247">
    <property type="entry name" value="EF_Hand_1_Ca_BS"/>
</dbReference>